<evidence type="ECO:0000259" key="1">
    <source>
        <dbReference type="Pfam" id="PF24096"/>
    </source>
</evidence>
<reference evidence="2 3" key="1">
    <citation type="submission" date="2018-05" db="EMBL/GenBank/DDBJ databases">
        <title>Abyssibacter profundi OUC007T gen. nov., sp. nov, a marine bacterium isolated from seawater of the Mariana Trench.</title>
        <authorList>
            <person name="Zhou S."/>
        </authorList>
    </citation>
    <scope>NUCLEOTIDE SEQUENCE [LARGE SCALE GENOMIC DNA]</scope>
    <source>
        <strain evidence="2 3">OUC007</strain>
    </source>
</reference>
<dbReference type="PANTHER" id="PTHR37946">
    <property type="entry name" value="SLL1969 PROTEIN"/>
    <property type="match status" value="1"/>
</dbReference>
<dbReference type="PANTHER" id="PTHR37946:SF1">
    <property type="entry name" value="SLL1969 PROTEIN"/>
    <property type="match status" value="1"/>
</dbReference>
<dbReference type="OrthoDB" id="556502at2"/>
<accession>A0A383XPI0</accession>
<keyword evidence="2" id="KW-0378">Hydrolase</keyword>
<keyword evidence="3" id="KW-1185">Reference proteome</keyword>
<organism evidence="2 3">
    <name type="scientific">Abyssibacter profundi</name>
    <dbReference type="NCBI Taxonomy" id="2182787"/>
    <lineage>
        <taxon>Bacteria</taxon>
        <taxon>Pseudomonadati</taxon>
        <taxon>Pseudomonadota</taxon>
        <taxon>Gammaproteobacteria</taxon>
        <taxon>Chromatiales</taxon>
        <taxon>Oceanococcaceae</taxon>
        <taxon>Abyssibacter</taxon>
    </lineage>
</organism>
<dbReference type="InterPro" id="IPR029058">
    <property type="entry name" value="AB_hydrolase_fold"/>
</dbReference>
<evidence type="ECO:0000313" key="3">
    <source>
        <dbReference type="Proteomes" id="UP000251800"/>
    </source>
</evidence>
<gene>
    <name evidence="2" type="ORF">DEH80_16950</name>
</gene>
<dbReference type="Proteomes" id="UP000251800">
    <property type="component" value="Unassembled WGS sequence"/>
</dbReference>
<dbReference type="SUPFAM" id="SSF53474">
    <property type="entry name" value="alpha/beta-Hydrolases"/>
    <property type="match status" value="1"/>
</dbReference>
<dbReference type="Pfam" id="PF24096">
    <property type="entry name" value="DUF7379"/>
    <property type="match status" value="1"/>
</dbReference>
<proteinExistence type="predicted"/>
<comment type="caution">
    <text evidence="2">The sequence shown here is derived from an EMBL/GenBank/DDBJ whole genome shotgun (WGS) entry which is preliminary data.</text>
</comment>
<dbReference type="InterPro" id="IPR055803">
    <property type="entry name" value="DUF7379"/>
</dbReference>
<name>A0A383XPI0_9GAMM</name>
<dbReference type="GO" id="GO:0016787">
    <property type="term" value="F:hydrolase activity"/>
    <property type="evidence" value="ECO:0007669"/>
    <property type="project" value="UniProtKB-KW"/>
</dbReference>
<protein>
    <submittedName>
        <fullName evidence="2">Alpha/beta hydrolase</fullName>
    </submittedName>
</protein>
<dbReference type="EMBL" id="QEQK01000025">
    <property type="protein sequence ID" value="PWN54534.1"/>
    <property type="molecule type" value="Genomic_DNA"/>
</dbReference>
<sequence length="200" mass="21655">MQPMADALAATGRRICNIDYPSTTATVTALARKVVLPAVRQCQGDTDTSIDFVTHSMGGILVRVLATMDQAPTIGRVVMLSPPNQGSELVDRMGNWPPFRWWNGPAGLTLGTDPDSLPAQLGPARFNLGIITGTRSYNPLFSSWIPGPDDGKVSVASARLDGMQAFRTVDASHTFIMRNAEVIELTRRFLQTGHFDATEP</sequence>
<dbReference type="Gene3D" id="3.40.50.1820">
    <property type="entry name" value="alpha/beta hydrolase"/>
    <property type="match status" value="1"/>
</dbReference>
<evidence type="ECO:0000313" key="2">
    <source>
        <dbReference type="EMBL" id="PWN54534.1"/>
    </source>
</evidence>
<dbReference type="AlphaFoldDB" id="A0A383XPI0"/>
<feature type="domain" description="DUF7379" evidence="1">
    <location>
        <begin position="5"/>
        <end position="92"/>
    </location>
</feature>